<feature type="transmembrane region" description="Helical" evidence="5">
    <location>
        <begin position="96"/>
        <end position="120"/>
    </location>
</feature>
<proteinExistence type="predicted"/>
<gene>
    <name evidence="6" type="ORF">EI77_03807</name>
</gene>
<comment type="subcellular location">
    <subcellularLocation>
        <location evidence="1">Membrane</location>
        <topology evidence="1">Multi-pass membrane protein</topology>
    </subcellularLocation>
</comment>
<accession>A0A4R7RL59</accession>
<protein>
    <submittedName>
        <fullName evidence="6">Putative membrane protein</fullName>
    </submittedName>
</protein>
<keyword evidence="7" id="KW-1185">Reference proteome</keyword>
<dbReference type="OrthoDB" id="327939at2"/>
<dbReference type="Pfam" id="PF13564">
    <property type="entry name" value="DoxX_2"/>
    <property type="match status" value="1"/>
</dbReference>
<dbReference type="Proteomes" id="UP000295662">
    <property type="component" value="Unassembled WGS sequence"/>
</dbReference>
<evidence type="ECO:0000313" key="7">
    <source>
        <dbReference type="Proteomes" id="UP000295662"/>
    </source>
</evidence>
<reference evidence="6 7" key="1">
    <citation type="submission" date="2019-03" db="EMBL/GenBank/DDBJ databases">
        <title>Genomic Encyclopedia of Archaeal and Bacterial Type Strains, Phase II (KMG-II): from individual species to whole genera.</title>
        <authorList>
            <person name="Goeker M."/>
        </authorList>
    </citation>
    <scope>NUCLEOTIDE SEQUENCE [LARGE SCALE GENOMIC DNA]</scope>
    <source>
        <strain evidence="6 7">ATCC 25309</strain>
    </source>
</reference>
<dbReference type="GO" id="GO:0016020">
    <property type="term" value="C:membrane"/>
    <property type="evidence" value="ECO:0007669"/>
    <property type="project" value="UniProtKB-SubCell"/>
</dbReference>
<dbReference type="EMBL" id="SOCA01000009">
    <property type="protein sequence ID" value="TDU66070.1"/>
    <property type="molecule type" value="Genomic_DNA"/>
</dbReference>
<dbReference type="PANTHER" id="PTHR36974">
    <property type="entry name" value="MEMBRANE PROTEIN-RELATED"/>
    <property type="match status" value="1"/>
</dbReference>
<evidence type="ECO:0000256" key="1">
    <source>
        <dbReference type="ARBA" id="ARBA00004141"/>
    </source>
</evidence>
<dbReference type="AlphaFoldDB" id="A0A4R7RL59"/>
<evidence type="ECO:0000256" key="2">
    <source>
        <dbReference type="ARBA" id="ARBA00022692"/>
    </source>
</evidence>
<feature type="transmembrane region" description="Helical" evidence="5">
    <location>
        <begin position="66"/>
        <end position="84"/>
    </location>
</feature>
<comment type="caution">
    <text evidence="6">The sequence shown here is derived from an EMBL/GenBank/DDBJ whole genome shotgun (WGS) entry which is preliminary data.</text>
</comment>
<organism evidence="6 7">
    <name type="scientific">Prosthecobacter fusiformis</name>
    <dbReference type="NCBI Taxonomy" id="48464"/>
    <lineage>
        <taxon>Bacteria</taxon>
        <taxon>Pseudomonadati</taxon>
        <taxon>Verrucomicrobiota</taxon>
        <taxon>Verrucomicrobiia</taxon>
        <taxon>Verrucomicrobiales</taxon>
        <taxon>Verrucomicrobiaceae</taxon>
        <taxon>Prosthecobacter</taxon>
    </lineage>
</organism>
<feature type="transmembrane region" description="Helical" evidence="5">
    <location>
        <begin position="44"/>
        <end position="61"/>
    </location>
</feature>
<keyword evidence="2 5" id="KW-0812">Transmembrane</keyword>
<keyword evidence="3 5" id="KW-1133">Transmembrane helix</keyword>
<dbReference type="PANTHER" id="PTHR36974:SF1">
    <property type="entry name" value="DOXX FAMILY MEMBRANE PROTEIN"/>
    <property type="match status" value="1"/>
</dbReference>
<evidence type="ECO:0000313" key="6">
    <source>
        <dbReference type="EMBL" id="TDU66070.1"/>
    </source>
</evidence>
<evidence type="ECO:0000256" key="5">
    <source>
        <dbReference type="SAM" id="Phobius"/>
    </source>
</evidence>
<dbReference type="RefSeq" id="WP_133796815.1">
    <property type="nucleotide sequence ID" value="NZ_SOCA01000009.1"/>
</dbReference>
<name>A0A4R7RL59_9BACT</name>
<evidence type="ECO:0000256" key="4">
    <source>
        <dbReference type="ARBA" id="ARBA00023136"/>
    </source>
</evidence>
<evidence type="ECO:0000256" key="3">
    <source>
        <dbReference type="ARBA" id="ARBA00022989"/>
    </source>
</evidence>
<feature type="transmembrane region" description="Helical" evidence="5">
    <location>
        <begin position="7"/>
        <end position="24"/>
    </location>
</feature>
<dbReference type="InterPro" id="IPR032808">
    <property type="entry name" value="DoxX"/>
</dbReference>
<sequence length="132" mass="14587">MSTLRTVSLAVMGLFFIAAGVNHFLNPQVYVSMMPPYLPYPETLNYISGAAEVAGGIGIWIPRLRWLAAWGLIALLVAVFPANVQMAMDGLPGHDIPTWVLLGRLPLQLVFIAWVYWTCLAKRARGATKRSF</sequence>
<keyword evidence="4 5" id="KW-0472">Membrane</keyword>